<evidence type="ECO:0000259" key="4">
    <source>
        <dbReference type="Pfam" id="PF13340"/>
    </source>
</evidence>
<keyword evidence="2" id="KW-1133">Transmembrane helix</keyword>
<dbReference type="PANTHER" id="PTHR30007">
    <property type="entry name" value="PHP DOMAIN PROTEIN"/>
    <property type="match status" value="1"/>
</dbReference>
<dbReference type="Proteomes" id="UP000653308">
    <property type="component" value="Unassembled WGS sequence"/>
</dbReference>
<dbReference type="Pfam" id="PF13340">
    <property type="entry name" value="DUF4096"/>
    <property type="match status" value="1"/>
</dbReference>
<protein>
    <submittedName>
        <fullName evidence="5">DDE transposase</fullName>
    </submittedName>
</protein>
<proteinExistence type="predicted"/>
<evidence type="ECO:0000256" key="1">
    <source>
        <dbReference type="SAM" id="MobiDB-lite"/>
    </source>
</evidence>
<feature type="compositionally biased region" description="Gly residues" evidence="1">
    <location>
        <begin position="109"/>
        <end position="122"/>
    </location>
</feature>
<feature type="region of interest" description="Disordered" evidence="1">
    <location>
        <begin position="204"/>
        <end position="231"/>
    </location>
</feature>
<name>A0ABQ3A2A1_9ACTN</name>
<keyword evidence="2" id="KW-0472">Membrane</keyword>
<evidence type="ECO:0000313" key="5">
    <source>
        <dbReference type="EMBL" id="GGY33105.1"/>
    </source>
</evidence>
<feature type="domain" description="Transposase IS4-like" evidence="3">
    <location>
        <begin position="61"/>
        <end position="255"/>
    </location>
</feature>
<comment type="caution">
    <text evidence="5">The sequence shown here is derived from an EMBL/GenBank/DDBJ whole genome shotgun (WGS) entry which is preliminary data.</text>
</comment>
<keyword evidence="6" id="KW-1185">Reference proteome</keyword>
<feature type="transmembrane region" description="Helical" evidence="2">
    <location>
        <begin position="259"/>
        <end position="275"/>
    </location>
</feature>
<evidence type="ECO:0000256" key="2">
    <source>
        <dbReference type="SAM" id="Phobius"/>
    </source>
</evidence>
<dbReference type="EMBL" id="BMWE01000013">
    <property type="protein sequence ID" value="GGY33105.1"/>
    <property type="molecule type" value="Genomic_DNA"/>
</dbReference>
<keyword evidence="2" id="KW-0812">Transmembrane</keyword>
<organism evidence="5 6">
    <name type="scientific">Streptomyces djakartensis</name>
    <dbReference type="NCBI Taxonomy" id="68193"/>
    <lineage>
        <taxon>Bacteria</taxon>
        <taxon>Bacillati</taxon>
        <taxon>Actinomycetota</taxon>
        <taxon>Actinomycetes</taxon>
        <taxon>Kitasatosporales</taxon>
        <taxon>Streptomycetaceae</taxon>
        <taxon>Streptomyces</taxon>
    </lineage>
</organism>
<feature type="region of interest" description="Disordered" evidence="1">
    <location>
        <begin position="166"/>
        <end position="185"/>
    </location>
</feature>
<accession>A0ABQ3A2A1</accession>
<evidence type="ECO:0000259" key="3">
    <source>
        <dbReference type="Pfam" id="PF01609"/>
    </source>
</evidence>
<evidence type="ECO:0000313" key="6">
    <source>
        <dbReference type="Proteomes" id="UP000653308"/>
    </source>
</evidence>
<dbReference type="InterPro" id="IPR025161">
    <property type="entry name" value="IS402-like_dom"/>
</dbReference>
<feature type="region of interest" description="Disordered" evidence="1">
    <location>
        <begin position="73"/>
        <end position="122"/>
    </location>
</feature>
<feature type="domain" description="Insertion element IS402-like" evidence="4">
    <location>
        <begin position="1"/>
        <end position="44"/>
    </location>
</feature>
<reference evidence="6" key="1">
    <citation type="journal article" date="2019" name="Int. J. Syst. Evol. Microbiol.">
        <title>The Global Catalogue of Microorganisms (GCM) 10K type strain sequencing project: providing services to taxonomists for standard genome sequencing and annotation.</title>
        <authorList>
            <consortium name="The Broad Institute Genomics Platform"/>
            <consortium name="The Broad Institute Genome Sequencing Center for Infectious Disease"/>
            <person name="Wu L."/>
            <person name="Ma J."/>
        </authorList>
    </citation>
    <scope>NUCLEOTIDE SEQUENCE [LARGE SCALE GENOMIC DNA]</scope>
    <source>
        <strain evidence="6">JCM 4957</strain>
    </source>
</reference>
<gene>
    <name evidence="5" type="ORF">GCM10010384_45320</name>
</gene>
<dbReference type="NCBIfam" id="NF033580">
    <property type="entry name" value="transpos_IS5_3"/>
    <property type="match status" value="1"/>
</dbReference>
<dbReference type="InterPro" id="IPR002559">
    <property type="entry name" value="Transposase_11"/>
</dbReference>
<sequence length="277" mass="30414">MVDGILHRVRTGVQWRDLPERFGPWKTVYERHRLWSADGTWERLLQQIQAVADTAGEIDWDIAVDSTIVRAHQHAAGARTDPPPAPASKGGRTSRTPGRNAMAEPARPPGGGGAGGGGLGRSRGGFTSKLHLSADGRCRPLSLVITGGQWADCTQFQAVLAKIRVPRSGPGRPRTKPDSLAADKAYSNGPCREYLRRRGIRHTIPEKTDSQAARLRKGSRGGRPPSFDDERYKKRNTVERAINKLKQPRAVATRYDKRGYVYLGTATAAALVIWLRT</sequence>
<dbReference type="PANTHER" id="PTHR30007:SF1">
    <property type="entry name" value="BLR1914 PROTEIN"/>
    <property type="match status" value="1"/>
</dbReference>
<dbReference type="Pfam" id="PF01609">
    <property type="entry name" value="DDE_Tnp_1"/>
    <property type="match status" value="1"/>
</dbReference>